<evidence type="ECO:0000313" key="1">
    <source>
        <dbReference type="EMBL" id="KAI8652771.1"/>
    </source>
</evidence>
<protein>
    <submittedName>
        <fullName evidence="1">Peptidase-S8 domain-containing protein</fullName>
    </submittedName>
</protein>
<gene>
    <name evidence="1" type="ORF">NCS57_01342300</name>
</gene>
<comment type="caution">
    <text evidence="1">The sequence shown here is derived from an EMBL/GenBank/DDBJ whole genome shotgun (WGS) entry which is preliminary data.</text>
</comment>
<evidence type="ECO:0000313" key="2">
    <source>
        <dbReference type="Proteomes" id="UP001065298"/>
    </source>
</evidence>
<reference evidence="1" key="1">
    <citation type="submission" date="2022-06" db="EMBL/GenBank/DDBJ databases">
        <title>Fusarium solani species complex genomes reveal bases of compartmentalisation and animal pathogenesis.</title>
        <authorList>
            <person name="Tsai I.J."/>
        </authorList>
    </citation>
    <scope>NUCLEOTIDE SEQUENCE</scope>
    <source>
        <strain evidence="1">Fu6.1</strain>
    </source>
</reference>
<organism evidence="1 2">
    <name type="scientific">Fusarium keratoplasticum</name>
    <dbReference type="NCBI Taxonomy" id="1328300"/>
    <lineage>
        <taxon>Eukaryota</taxon>
        <taxon>Fungi</taxon>
        <taxon>Dikarya</taxon>
        <taxon>Ascomycota</taxon>
        <taxon>Pezizomycotina</taxon>
        <taxon>Sordariomycetes</taxon>
        <taxon>Hypocreomycetidae</taxon>
        <taxon>Hypocreales</taxon>
        <taxon>Nectriaceae</taxon>
        <taxon>Fusarium</taxon>
        <taxon>Fusarium solani species complex</taxon>
    </lineage>
</organism>
<accession>A0ACC0QGC5</accession>
<dbReference type="Proteomes" id="UP001065298">
    <property type="component" value="Chromosome 11"/>
</dbReference>
<keyword evidence="2" id="KW-1185">Reference proteome</keyword>
<sequence length="853" mass="95286">MPSLEVNGPELQALDAIRSFVVPLIDSSIAEGIKKTKNLVVQNSLGLLRFELHSLTFYITKGHELKDQEYEAFLQDLQPVLQLLEDFIHPQAAWPSKGEIPDPTSLNERRRYPKLHAIIQKASQSKNKLDLKAAINLPDSGDAARAACDIVTKFNANNYRRDNGDRSEFAHTQTDEKSTVFHADHPCIQHSRLCSSMFKAWAHHFGSSGCHYHHVGMLQACAVELDGPELQEVVQHKMFISTCEPKDKWQEVTCTIVGNLPEHASSLCEIEDICQTIGNSLSDEETLSLWICSERIWHDTEADPDIIDNLHILPTLSLQNILQKDPHRLGPNDRATLAYNLACTLLQIYSADMQQQEWGPGDIYFLHNPTEGTIHEPDYPFVASTFLSNRTPSEIKNRFPVLIHFAKLLLEIGLGQLFLPRRSRLEFQLMKWAQSAEANQSLIGSYLDAVMECLQAKKPRHMDDPIDEETQCRKVIFNLVSHLKKACHSYRALDRKRTQKVSMLDSTSTEPAVQHVSPQQNPLSHQDLSELLPKKRMFDEQKLHLCDADRSEIKSSIEFLSSAERFYDSSTSGLTFTPDIRIAILDTGIQTGNAFIKGAKHNRSGKDSPIKASKSFVSEHPDDECGHGTNVASLILRVFPEANLYVAKIARNLEQDGVDQMVEAIEWARSFNVHIINMSFSIPKTSAVKRIIREAEKDGVIVCVAASNNGANTGRSFPATLDTVLCIHANDGKGNKGSMSPEPEPNRDNLSTLGVAVPSVWENGVYLSGTSYATPVAAAIAAVILCFVEAAVAANQMPRESREETFDREGMKRILMSMTVLRDGYNCIVPWRRFLPPGAEQGVLIESIRNALN</sequence>
<dbReference type="EMBL" id="CM046513">
    <property type="protein sequence ID" value="KAI8652771.1"/>
    <property type="molecule type" value="Genomic_DNA"/>
</dbReference>
<proteinExistence type="predicted"/>
<name>A0ACC0QGC5_9HYPO</name>